<keyword evidence="2" id="KW-1185">Reference proteome</keyword>
<evidence type="ECO:0000313" key="1">
    <source>
        <dbReference type="EMBL" id="MDP9823886.1"/>
    </source>
</evidence>
<comment type="caution">
    <text evidence="1">The sequence shown here is derived from an EMBL/GenBank/DDBJ whole genome shotgun (WGS) entry which is preliminary data.</text>
</comment>
<organism evidence="1 2">
    <name type="scientific">Nocardioides massiliensis</name>
    <dbReference type="NCBI Taxonomy" id="1325935"/>
    <lineage>
        <taxon>Bacteria</taxon>
        <taxon>Bacillati</taxon>
        <taxon>Actinomycetota</taxon>
        <taxon>Actinomycetes</taxon>
        <taxon>Propionibacteriales</taxon>
        <taxon>Nocardioidaceae</taxon>
        <taxon>Nocardioides</taxon>
    </lineage>
</organism>
<dbReference type="EMBL" id="JAUSQM010000001">
    <property type="protein sequence ID" value="MDP9823886.1"/>
    <property type="molecule type" value="Genomic_DNA"/>
</dbReference>
<protein>
    <submittedName>
        <fullName evidence="1">Uncharacterized protein</fullName>
    </submittedName>
</protein>
<proteinExistence type="predicted"/>
<evidence type="ECO:0000313" key="2">
    <source>
        <dbReference type="Proteomes" id="UP001240447"/>
    </source>
</evidence>
<dbReference type="Proteomes" id="UP001240447">
    <property type="component" value="Unassembled WGS sequence"/>
</dbReference>
<name>A0ABT9NTX8_9ACTN</name>
<gene>
    <name evidence="1" type="ORF">J2S59_003695</name>
</gene>
<reference evidence="1 2" key="1">
    <citation type="submission" date="2023-07" db="EMBL/GenBank/DDBJ databases">
        <title>Sequencing the genomes of 1000 actinobacteria strains.</title>
        <authorList>
            <person name="Klenk H.-P."/>
        </authorList>
    </citation>
    <scope>NUCLEOTIDE SEQUENCE [LARGE SCALE GENOMIC DNA]</scope>
    <source>
        <strain evidence="1 2">GD13</strain>
    </source>
</reference>
<accession>A0ABT9NTX8</accession>
<sequence length="38" mass="4223">MSITAPDPAWGDYFQARPLTAYDGRGGAFRYAAPFDRL</sequence>